<dbReference type="InterPro" id="IPR003439">
    <property type="entry name" value="ABC_transporter-like_ATP-bd"/>
</dbReference>
<dbReference type="AlphaFoldDB" id="A0A0E3QI78"/>
<dbReference type="RefSeq" id="WP_011308463.1">
    <property type="nucleotide sequence ID" value="NZ_CP009526.1"/>
</dbReference>
<organism evidence="5 6">
    <name type="scientific">Methanosarcina barkeri str. Wiesmoor</name>
    <dbReference type="NCBI Taxonomy" id="1434109"/>
    <lineage>
        <taxon>Archaea</taxon>
        <taxon>Methanobacteriati</taxon>
        <taxon>Methanobacteriota</taxon>
        <taxon>Stenosarchaea group</taxon>
        <taxon>Methanomicrobia</taxon>
        <taxon>Methanosarcinales</taxon>
        <taxon>Methanosarcinaceae</taxon>
        <taxon>Methanosarcina</taxon>
    </lineage>
</organism>
<keyword evidence="1" id="KW-0813">Transport</keyword>
<dbReference type="InterPro" id="IPR003593">
    <property type="entry name" value="AAA+_ATPase"/>
</dbReference>
<dbReference type="GeneID" id="24822640"/>
<dbReference type="PANTHER" id="PTHR24220:SF86">
    <property type="entry name" value="ABC TRANSPORTER ABCH.1"/>
    <property type="match status" value="1"/>
</dbReference>
<dbReference type="PROSITE" id="PS50893">
    <property type="entry name" value="ABC_TRANSPORTER_2"/>
    <property type="match status" value="1"/>
</dbReference>
<gene>
    <name evidence="5" type="ORF">MSBRW_1180</name>
</gene>
<evidence type="ECO:0000256" key="3">
    <source>
        <dbReference type="ARBA" id="ARBA00022840"/>
    </source>
</evidence>
<dbReference type="Gene3D" id="3.40.50.300">
    <property type="entry name" value="P-loop containing nucleotide triphosphate hydrolases"/>
    <property type="match status" value="1"/>
</dbReference>
<protein>
    <submittedName>
        <fullName evidence="5">ABC transporter, ATP-binding protein</fullName>
    </submittedName>
</protein>
<accession>A0A0E3QI78</accession>
<name>A0A0E3QI78_METBA</name>
<dbReference type="GO" id="GO:0005524">
    <property type="term" value="F:ATP binding"/>
    <property type="evidence" value="ECO:0007669"/>
    <property type="project" value="UniProtKB-KW"/>
</dbReference>
<dbReference type="HOGENOM" id="CLU_000604_1_22_2"/>
<dbReference type="GO" id="GO:0022857">
    <property type="term" value="F:transmembrane transporter activity"/>
    <property type="evidence" value="ECO:0007669"/>
    <property type="project" value="TreeGrafter"/>
</dbReference>
<evidence type="ECO:0000259" key="4">
    <source>
        <dbReference type="PROSITE" id="PS50893"/>
    </source>
</evidence>
<dbReference type="InterPro" id="IPR027417">
    <property type="entry name" value="P-loop_NTPase"/>
</dbReference>
<dbReference type="PROSITE" id="PS00211">
    <property type="entry name" value="ABC_TRANSPORTER_1"/>
    <property type="match status" value="1"/>
</dbReference>
<dbReference type="PANTHER" id="PTHR24220">
    <property type="entry name" value="IMPORT ATP-BINDING PROTEIN"/>
    <property type="match status" value="1"/>
</dbReference>
<dbReference type="SMART" id="SM00382">
    <property type="entry name" value="AAA"/>
    <property type="match status" value="1"/>
</dbReference>
<evidence type="ECO:0000256" key="1">
    <source>
        <dbReference type="ARBA" id="ARBA00022448"/>
    </source>
</evidence>
<dbReference type="SUPFAM" id="SSF52540">
    <property type="entry name" value="P-loop containing nucleoside triphosphate hydrolases"/>
    <property type="match status" value="1"/>
</dbReference>
<dbReference type="GO" id="GO:0005886">
    <property type="term" value="C:plasma membrane"/>
    <property type="evidence" value="ECO:0007669"/>
    <property type="project" value="TreeGrafter"/>
</dbReference>
<dbReference type="GO" id="GO:0098796">
    <property type="term" value="C:membrane protein complex"/>
    <property type="evidence" value="ECO:0007669"/>
    <property type="project" value="UniProtKB-ARBA"/>
</dbReference>
<reference evidence="5 6" key="1">
    <citation type="submission" date="2014-07" db="EMBL/GenBank/DDBJ databases">
        <title>Methanogenic archaea and the global carbon cycle.</title>
        <authorList>
            <person name="Henriksen J.R."/>
            <person name="Luke J."/>
            <person name="Reinhart S."/>
            <person name="Benedict M.N."/>
            <person name="Youngblut N.D."/>
            <person name="Metcalf M.E."/>
            <person name="Whitaker R.J."/>
            <person name="Metcalf W.W."/>
        </authorList>
    </citation>
    <scope>NUCLEOTIDE SEQUENCE [LARGE SCALE GENOMIC DNA]</scope>
    <source>
        <strain evidence="5 6">Wiesmoor</strain>
    </source>
</reference>
<dbReference type="EMBL" id="CP009526">
    <property type="protein sequence ID" value="AKB50433.1"/>
    <property type="molecule type" value="Genomic_DNA"/>
</dbReference>
<dbReference type="KEGG" id="mbw:MSBRW_1180"/>
<evidence type="ECO:0000313" key="6">
    <source>
        <dbReference type="Proteomes" id="UP000033038"/>
    </source>
</evidence>
<sequence length="224" mass="24941">MNIVETRDLSKFYTFGSGLRVEALREVNVEIKEGEFVSFMGASGSGKSTLLNIIGCLDQPTSGSVFIEDTEVDYRNSSYLVRLHRQTIGFVFQAFNLISTMDALENVCYPMHFNRISRSQQKQRATELLDLVGLGDRIHHLPSELSGGEQQRVAIARALANNPRLILADEPTGNLDSVTGKKITDLMKDINREQKISFIVATHAYDMARVADRVVKLSDGELTS</sequence>
<proteinExistence type="predicted"/>
<evidence type="ECO:0000313" key="5">
    <source>
        <dbReference type="EMBL" id="AKB50433.1"/>
    </source>
</evidence>
<dbReference type="InterPro" id="IPR017871">
    <property type="entry name" value="ABC_transporter-like_CS"/>
</dbReference>
<dbReference type="CDD" id="cd03255">
    <property type="entry name" value="ABC_MJ0796_LolCDE_FtsE"/>
    <property type="match status" value="1"/>
</dbReference>
<keyword evidence="2" id="KW-0547">Nucleotide-binding</keyword>
<dbReference type="FunFam" id="3.40.50.300:FF:000032">
    <property type="entry name" value="Export ABC transporter ATP-binding protein"/>
    <property type="match status" value="1"/>
</dbReference>
<evidence type="ECO:0000256" key="2">
    <source>
        <dbReference type="ARBA" id="ARBA00022741"/>
    </source>
</evidence>
<dbReference type="GO" id="GO:0016887">
    <property type="term" value="F:ATP hydrolysis activity"/>
    <property type="evidence" value="ECO:0007669"/>
    <property type="project" value="InterPro"/>
</dbReference>
<dbReference type="Proteomes" id="UP000033038">
    <property type="component" value="Chromosome"/>
</dbReference>
<dbReference type="Pfam" id="PF00005">
    <property type="entry name" value="ABC_tran"/>
    <property type="match status" value="1"/>
</dbReference>
<dbReference type="PATRIC" id="fig|1434109.4.peg.1471"/>
<feature type="domain" description="ABC transporter" evidence="4">
    <location>
        <begin position="4"/>
        <end position="224"/>
    </location>
</feature>
<dbReference type="InterPro" id="IPR017911">
    <property type="entry name" value="MacB-like_ATP-bd"/>
</dbReference>
<keyword evidence="3 5" id="KW-0067">ATP-binding</keyword>
<dbReference type="InterPro" id="IPR015854">
    <property type="entry name" value="ABC_transpr_LolD-like"/>
</dbReference>